<dbReference type="Gene3D" id="1.10.8.280">
    <property type="entry name" value="ABC transporter ATPase domain-like"/>
    <property type="match status" value="1"/>
</dbReference>
<evidence type="ECO:0000256" key="6">
    <source>
        <dbReference type="ARBA" id="ARBA00022769"/>
    </source>
</evidence>
<evidence type="ECO:0000256" key="8">
    <source>
        <dbReference type="ARBA" id="ARBA00022881"/>
    </source>
</evidence>
<dbReference type="InterPro" id="IPR003439">
    <property type="entry name" value="ABC_transporter-like_ATP-bd"/>
</dbReference>
<evidence type="ECO:0000313" key="15">
    <source>
        <dbReference type="EMBL" id="GAA0343838.1"/>
    </source>
</evidence>
<evidence type="ECO:0000256" key="1">
    <source>
        <dbReference type="ARBA" id="ARBA00004496"/>
    </source>
</evidence>
<dbReference type="InterPro" id="IPR003593">
    <property type="entry name" value="AAA+_ATPase"/>
</dbReference>
<gene>
    <name evidence="15" type="ORF">GCM10010151_36870</name>
</gene>
<proteinExistence type="inferred from homology"/>
<dbReference type="PANTHER" id="PTHR43152">
    <property type="entry name" value="UVRABC SYSTEM PROTEIN A"/>
    <property type="match status" value="1"/>
</dbReference>
<keyword evidence="7" id="KW-0067">ATP-binding</keyword>
<dbReference type="SUPFAM" id="SSF52540">
    <property type="entry name" value="P-loop containing nucleoside triphosphate hydrolases"/>
    <property type="match status" value="2"/>
</dbReference>
<evidence type="ECO:0000256" key="4">
    <source>
        <dbReference type="ARBA" id="ARBA00022741"/>
    </source>
</evidence>
<dbReference type="Pfam" id="PF00005">
    <property type="entry name" value="ABC_tran"/>
    <property type="match status" value="1"/>
</dbReference>
<keyword evidence="2" id="KW-0963">Cytoplasm</keyword>
<dbReference type="Gene3D" id="3.40.50.300">
    <property type="entry name" value="P-loop containing nucleotide triphosphate hydrolases"/>
    <property type="match status" value="3"/>
</dbReference>
<evidence type="ECO:0000256" key="3">
    <source>
        <dbReference type="ARBA" id="ARBA00022737"/>
    </source>
</evidence>
<evidence type="ECO:0000256" key="11">
    <source>
        <dbReference type="ARBA" id="ARBA00038000"/>
    </source>
</evidence>
<organism evidence="15 16">
    <name type="scientific">Actinoallomurus spadix</name>
    <dbReference type="NCBI Taxonomy" id="79912"/>
    <lineage>
        <taxon>Bacteria</taxon>
        <taxon>Bacillati</taxon>
        <taxon>Actinomycetota</taxon>
        <taxon>Actinomycetes</taxon>
        <taxon>Streptosporangiales</taxon>
        <taxon>Thermomonosporaceae</taxon>
        <taxon>Actinoallomurus</taxon>
    </lineage>
</organism>
<dbReference type="RefSeq" id="WP_252798902.1">
    <property type="nucleotide sequence ID" value="NZ_BAAABM010000029.1"/>
</dbReference>
<keyword evidence="16" id="KW-1185">Reference proteome</keyword>
<comment type="caution">
    <text evidence="15">The sequence shown here is derived from an EMBL/GenBank/DDBJ whole genome shotgun (WGS) entry which is preliminary data.</text>
</comment>
<feature type="domain" description="ABC transporter" evidence="14">
    <location>
        <begin position="17"/>
        <end position="474"/>
    </location>
</feature>
<comment type="similarity">
    <text evidence="11">Belongs to the ABC transporter superfamily. UvrA family.</text>
</comment>
<dbReference type="Proteomes" id="UP001501822">
    <property type="component" value="Unassembled WGS sequence"/>
</dbReference>
<keyword evidence="6" id="KW-0228">DNA excision</keyword>
<evidence type="ECO:0000256" key="2">
    <source>
        <dbReference type="ARBA" id="ARBA00022490"/>
    </source>
</evidence>
<dbReference type="PANTHER" id="PTHR43152:SF2">
    <property type="entry name" value="DRUG RESISTANCE ABC TRANSPORTER"/>
    <property type="match status" value="1"/>
</dbReference>
<evidence type="ECO:0000256" key="7">
    <source>
        <dbReference type="ARBA" id="ARBA00022840"/>
    </source>
</evidence>
<dbReference type="SMART" id="SM00382">
    <property type="entry name" value="AAA"/>
    <property type="match status" value="2"/>
</dbReference>
<keyword evidence="3" id="KW-0677">Repeat</keyword>
<comment type="subcellular location">
    <subcellularLocation>
        <location evidence="1">Cytoplasm</location>
    </subcellularLocation>
</comment>
<evidence type="ECO:0000256" key="9">
    <source>
        <dbReference type="ARBA" id="ARBA00023125"/>
    </source>
</evidence>
<evidence type="ECO:0000256" key="10">
    <source>
        <dbReference type="ARBA" id="ARBA00023204"/>
    </source>
</evidence>
<keyword evidence="10" id="KW-0234">DNA repair</keyword>
<keyword evidence="5" id="KW-0227">DNA damage</keyword>
<dbReference type="PROSITE" id="PS50893">
    <property type="entry name" value="ABC_TRANSPORTER_2"/>
    <property type="match status" value="2"/>
</dbReference>
<evidence type="ECO:0000256" key="12">
    <source>
        <dbReference type="ARBA" id="ARBA00039316"/>
    </source>
</evidence>
<evidence type="ECO:0000313" key="16">
    <source>
        <dbReference type="Proteomes" id="UP001501822"/>
    </source>
</evidence>
<evidence type="ECO:0000256" key="13">
    <source>
        <dbReference type="ARBA" id="ARBA00042156"/>
    </source>
</evidence>
<protein>
    <recommendedName>
        <fullName evidence="12">UvrABC system protein A</fullName>
    </recommendedName>
    <alternativeName>
        <fullName evidence="13">Excinuclease ABC subunit A</fullName>
    </alternativeName>
</protein>
<keyword evidence="8" id="KW-0267">Excision nuclease</keyword>
<feature type="domain" description="ABC transporter" evidence="14">
    <location>
        <begin position="488"/>
        <end position="783"/>
    </location>
</feature>
<name>A0ABN0WQE5_9ACTN</name>
<keyword evidence="4" id="KW-0547">Nucleotide-binding</keyword>
<keyword evidence="9" id="KW-0238">DNA-binding</keyword>
<dbReference type="EMBL" id="BAAABM010000029">
    <property type="protein sequence ID" value="GAA0343838.1"/>
    <property type="molecule type" value="Genomic_DNA"/>
</dbReference>
<accession>A0ABN0WQE5</accession>
<sequence length="794" mass="84540">MSIATRTDTQAPALHVADGHDLIRVHGARVNNLKDISVEIPKRRLTVFTGVSGSGKSSLVFGTIAAESQRLINETYSSFVQYFMPTLARPDVDVLDGITTAIIVDQQRMGTDPRSTVGTATDAYALLRILFSRLGEPHVGSPQAFSFNVASVSGTASVTSERSGQGGDRSFTITGGMCPRCEGRGKVSDIDLAELFDDSKSLNEGAITVPGYKAGGWSYKLFTASGYLDPDKPIRDYTKQELHDFLYREQTRIKMEGVNMTYEGLIPRVQKSILSKDKEAMQPHIRAFVDRAVTFTACPECGGSRLSETARSSRIKGVNIAEACAMQISDLAEWVRGLDEPSVAPLLASLRESLDSFVEIGLGYLSLNRASGTLSGGEAQRVKMIRHLGSSLTDVTYVFDEPTAGLHPHDIQRMNELLLRLRDKGNTVLVVEHKPEVIAIADHIVDLGPGAGTAGGTLCFQGTVDELRASGTITGRHYDDRAALKGTVRKPTGALEIRGATANNLRDVDVDIPLGVLTVITGVAGSGKSSLVHESIPAGAGVVSIDQGAIRGSRRSNPATYTGLLDPIRKAFAKANGVKPALFSANSEGACPNCNGAGVIYTDLAIMAGVATTCEECEGKRFQAAVLEYHLGDRDISEVLAMSVAEAREFFGTGEARTPAARAILDRLADVGLGYLIIGQPLTTLSGGERQRLKLATHMAEEGGLYVLDEPTTGLHLADVEQLLGLLDRLVDSGKSVIVIEHHQAVMAHADWIIDLGPGAGHDGGRIVFEGTPADLVAARSTLTGEHLAAYVGA</sequence>
<dbReference type="Gene3D" id="1.20.1580.10">
    <property type="entry name" value="ABC transporter ATPase like domain"/>
    <property type="match status" value="2"/>
</dbReference>
<dbReference type="InterPro" id="IPR027417">
    <property type="entry name" value="P-loop_NTPase"/>
</dbReference>
<evidence type="ECO:0000259" key="14">
    <source>
        <dbReference type="PROSITE" id="PS50893"/>
    </source>
</evidence>
<evidence type="ECO:0000256" key="5">
    <source>
        <dbReference type="ARBA" id="ARBA00022763"/>
    </source>
</evidence>
<reference evidence="15 16" key="1">
    <citation type="journal article" date="2019" name="Int. J. Syst. Evol. Microbiol.">
        <title>The Global Catalogue of Microorganisms (GCM) 10K type strain sequencing project: providing services to taxonomists for standard genome sequencing and annotation.</title>
        <authorList>
            <consortium name="The Broad Institute Genomics Platform"/>
            <consortium name="The Broad Institute Genome Sequencing Center for Infectious Disease"/>
            <person name="Wu L."/>
            <person name="Ma J."/>
        </authorList>
    </citation>
    <scope>NUCLEOTIDE SEQUENCE [LARGE SCALE GENOMIC DNA]</scope>
    <source>
        <strain evidence="15 16">JCM 3146</strain>
    </source>
</reference>